<dbReference type="GO" id="GO:0046872">
    <property type="term" value="F:metal ion binding"/>
    <property type="evidence" value="ECO:0007669"/>
    <property type="project" value="UniProtKB-KW"/>
</dbReference>
<dbReference type="SUPFAM" id="SSF81301">
    <property type="entry name" value="Nucleotidyltransferase"/>
    <property type="match status" value="1"/>
</dbReference>
<dbReference type="Gene3D" id="3.30.460.10">
    <property type="entry name" value="Beta Polymerase, domain 2"/>
    <property type="match status" value="1"/>
</dbReference>
<dbReference type="SUPFAM" id="SSF81631">
    <property type="entry name" value="PAP/OAS1 substrate-binding domain"/>
    <property type="match status" value="1"/>
</dbReference>
<dbReference type="Gene3D" id="1.10.1410.10">
    <property type="match status" value="1"/>
</dbReference>
<comment type="caution">
    <text evidence="6">The sequence shown here is derived from an EMBL/GenBank/DDBJ whole genome shotgun (WGS) entry which is preliminary data.</text>
</comment>
<evidence type="ECO:0000256" key="3">
    <source>
        <dbReference type="SAM" id="MobiDB-lite"/>
    </source>
</evidence>
<dbReference type="Proteomes" id="UP000825729">
    <property type="component" value="Unassembled WGS sequence"/>
</dbReference>
<accession>A0AAV7EYC6</accession>
<dbReference type="PANTHER" id="PTHR23092:SF48">
    <property type="entry name" value="NUCLEOTIDYLTRANSFERASE FAMILY PROTEIN"/>
    <property type="match status" value="1"/>
</dbReference>
<dbReference type="PANTHER" id="PTHR23092">
    <property type="entry name" value="POLY(A) RNA POLYMERASE"/>
    <property type="match status" value="1"/>
</dbReference>
<dbReference type="GO" id="GO:0003729">
    <property type="term" value="F:mRNA binding"/>
    <property type="evidence" value="ECO:0007669"/>
    <property type="project" value="TreeGrafter"/>
</dbReference>
<feature type="domain" description="PAP-associated" evidence="5">
    <location>
        <begin position="1402"/>
        <end position="1455"/>
    </location>
</feature>
<evidence type="ECO:0000259" key="5">
    <source>
        <dbReference type="Pfam" id="PF03828"/>
    </source>
</evidence>
<dbReference type="InterPro" id="IPR002934">
    <property type="entry name" value="Polymerase_NTP_transf_dom"/>
</dbReference>
<dbReference type="GO" id="GO:1990817">
    <property type="term" value="F:poly(A) RNA polymerase activity"/>
    <property type="evidence" value="ECO:0007669"/>
    <property type="project" value="InterPro"/>
</dbReference>
<keyword evidence="1" id="KW-0479">Metal-binding</keyword>
<feature type="region of interest" description="Disordered" evidence="3">
    <location>
        <begin position="991"/>
        <end position="1037"/>
    </location>
</feature>
<feature type="domain" description="Polymerase nucleotidyl transferase" evidence="4">
    <location>
        <begin position="1162"/>
        <end position="1205"/>
    </location>
</feature>
<dbReference type="Pfam" id="PF03828">
    <property type="entry name" value="PAP_assoc"/>
    <property type="match status" value="1"/>
</dbReference>
<dbReference type="Pfam" id="PF01909">
    <property type="entry name" value="NTP_transf_2"/>
    <property type="match status" value="1"/>
</dbReference>
<dbReference type="GO" id="GO:0005730">
    <property type="term" value="C:nucleolus"/>
    <property type="evidence" value="ECO:0007669"/>
    <property type="project" value="TreeGrafter"/>
</dbReference>
<proteinExistence type="predicted"/>
<keyword evidence="2" id="KW-0460">Magnesium</keyword>
<dbReference type="GO" id="GO:0043634">
    <property type="term" value="P:polyadenylation-dependent ncRNA catabolic process"/>
    <property type="evidence" value="ECO:0007669"/>
    <property type="project" value="TreeGrafter"/>
</dbReference>
<protein>
    <recommendedName>
        <fullName evidence="8">Polymerase nucleotidyl transferase domain-containing protein</fullName>
    </recommendedName>
</protein>
<dbReference type="InterPro" id="IPR043519">
    <property type="entry name" value="NT_sf"/>
</dbReference>
<evidence type="ECO:0000313" key="6">
    <source>
        <dbReference type="EMBL" id="KAG9452328.1"/>
    </source>
</evidence>
<evidence type="ECO:0008006" key="8">
    <source>
        <dbReference type="Google" id="ProtNLM"/>
    </source>
</evidence>
<evidence type="ECO:0000256" key="2">
    <source>
        <dbReference type="ARBA" id="ARBA00022842"/>
    </source>
</evidence>
<dbReference type="GO" id="GO:0031123">
    <property type="term" value="P:RNA 3'-end processing"/>
    <property type="evidence" value="ECO:0007669"/>
    <property type="project" value="TreeGrafter"/>
</dbReference>
<dbReference type="InterPro" id="IPR002058">
    <property type="entry name" value="PAP_assoc"/>
</dbReference>
<name>A0AAV7EYC6_ARIFI</name>
<dbReference type="InterPro" id="IPR045862">
    <property type="entry name" value="Trf4-like"/>
</dbReference>
<organism evidence="6 7">
    <name type="scientific">Aristolochia fimbriata</name>
    <name type="common">White veined hardy Dutchman's pipe vine</name>
    <dbReference type="NCBI Taxonomy" id="158543"/>
    <lineage>
        <taxon>Eukaryota</taxon>
        <taxon>Viridiplantae</taxon>
        <taxon>Streptophyta</taxon>
        <taxon>Embryophyta</taxon>
        <taxon>Tracheophyta</taxon>
        <taxon>Spermatophyta</taxon>
        <taxon>Magnoliopsida</taxon>
        <taxon>Magnoliidae</taxon>
        <taxon>Piperales</taxon>
        <taxon>Aristolochiaceae</taxon>
        <taxon>Aristolochia</taxon>
    </lineage>
</organism>
<feature type="region of interest" description="Disordered" evidence="3">
    <location>
        <begin position="418"/>
        <end position="461"/>
    </location>
</feature>
<sequence>MKTRTRGTRGKDENSLMDSHQLVDALAAHISLYNSSIPSSSSSSSPSTNPRNSILRWFSSLSVPQRQAALTIVDTKFLQVVLQMINRLRVSGHGFFIILPDLPSGSLPTICFRRSRGLLTRSSASDESSQRISDSLRLFSSNEGTDVSEKSCSLDEIDACTVSEEFVGDLDRFVAVMDGVSNGNFLRGEDKDLGSAWLEFPWLKAKGYYSAEAFVANRLEQALRLSWINCNGPKKRGPKTKEKAAGAAGVAANAFWRKKGCLDWWSALDPGVRNTIFRAFLGKAAKSLAFKIVSGANDVFRDEMWSFDSGRNRRLRYVPSALQERCHVDFALSTIPASVSGRRHQLANALGSVLVLRKISAMVSNCCLSNSENEKLFFSTLCSVCTVSDYILRRLRGVLMMVSSKYLQLDLLRDENSNAPVNKSLGKGKNKGQNMKKHTTVPKSVRPEKPPMVNGCQSGNQVKNRSACQPLPMDAINVPVNGKKDGDEPISMSGGCSVGVGGGKTRVAVKKSGRSNSRRNKSRSKGAVVEKPEGGILETAFSDTSGRCSISPNGFQGASTDNHQSNCFLIDAIRLSNSDVTSAADKPHAVKKVISDASKCGYQTNDQLLNTSRSPHQSMNSSTQDCLLVNNESCGAVGMPEMDRGIKAIISIQEDPVVAGSEAKDLASKDFGCENSDRSDSAVGLVPTEVNKSDVGATALPQKKETKVNCGYGLPSSVGGVSYEWPSLTPVYFPSLNSTHLPAATDRLHLDVGYNWHNHLHQSFLSARHQARKTFVEAGFGRMVPSLPLPGSLDWPLSIESSETKTTLDLADDCDMSRWNTEEESGVHAFSGRDYNQFFGGGIMYWNTSDHGATGVSRPPSLSSEDSSWAWHEAELNRTIDDMVGLPPPYNTLASPTSASFCSPFDSLPPAHQSLGYVVSGSDITSKDAMSEDNGSGSVSKTGGGVVEGLTGDSHCYPMLRPIIVSNISRKGSGSEFKLCHDQKSPCIPASRRETPRIKRPPSPVVLCVPRAPAPPPPSPVGESRKQRGFPAVRSGSSSPRNWGMRSWYHDGNYEDAHICVDAPEIIWPSWRNKGLGSSQMIQPLPGTLVQDRLIALSQLALDQEHPDVSLPLHPPDSQSCPSRKVSLSLMHNLLHEEIESFCKQIAVDNLIKKPYITWAVKRVARSLQVLWPRSRINIFGSNATGLALPASDVDLVVRLPPVRNLEPIKEAGILEGRNGIKETCLQHAARYLANQEWVKNDSLKTIENTAIPVIMLVVEVPHDLVTSSGGLSIGKLSNVELDHDISDQTGIPLSNFLSADGGSSLSGTKLNPGRVKDWRSVRLDISFKSPSHTGIQTTELVRELTEQFPAAVPLALVLKQFLADRSLDRSYSGGLSSHCLVLLITRFLQHEHHVCRTNNQNLGSLLMDFLYFFGNVFDPRQMRISIQGSGVYVARERGHSIDPFHIDDPLCPTNNVGRNCFRIHQCIKAFADAYTVLENELESLHPHLDDPSANMKPPFGLLAKIIPSIDQIQEVMAT</sequence>
<evidence type="ECO:0000313" key="7">
    <source>
        <dbReference type="Proteomes" id="UP000825729"/>
    </source>
</evidence>
<feature type="compositionally biased region" description="Basic residues" evidence="3">
    <location>
        <begin position="510"/>
        <end position="524"/>
    </location>
</feature>
<gene>
    <name evidence="6" type="ORF">H6P81_005232</name>
</gene>
<evidence type="ECO:0000259" key="4">
    <source>
        <dbReference type="Pfam" id="PF01909"/>
    </source>
</evidence>
<feature type="region of interest" description="Disordered" evidence="3">
    <location>
        <begin position="510"/>
        <end position="534"/>
    </location>
</feature>
<evidence type="ECO:0000256" key="1">
    <source>
        <dbReference type="ARBA" id="ARBA00022723"/>
    </source>
</evidence>
<keyword evidence="7" id="KW-1185">Reference proteome</keyword>
<dbReference type="GO" id="GO:0031499">
    <property type="term" value="C:TRAMP complex"/>
    <property type="evidence" value="ECO:0007669"/>
    <property type="project" value="TreeGrafter"/>
</dbReference>
<feature type="compositionally biased region" description="Basic residues" evidence="3">
    <location>
        <begin position="426"/>
        <end position="440"/>
    </location>
</feature>
<dbReference type="EMBL" id="JAINDJ010000003">
    <property type="protein sequence ID" value="KAG9452328.1"/>
    <property type="molecule type" value="Genomic_DNA"/>
</dbReference>
<reference evidence="6 7" key="1">
    <citation type="submission" date="2021-07" db="EMBL/GenBank/DDBJ databases">
        <title>The Aristolochia fimbriata genome: insights into angiosperm evolution, floral development and chemical biosynthesis.</title>
        <authorList>
            <person name="Jiao Y."/>
        </authorList>
    </citation>
    <scope>NUCLEOTIDE SEQUENCE [LARGE SCALE GENOMIC DNA]</scope>
    <source>
        <strain evidence="6">IBCAS-2021</strain>
        <tissue evidence="6">Leaf</tissue>
    </source>
</reference>